<dbReference type="GO" id="GO:0000976">
    <property type="term" value="F:transcription cis-regulatory region binding"/>
    <property type="evidence" value="ECO:0007669"/>
    <property type="project" value="TreeGrafter"/>
</dbReference>
<organism evidence="6 7">
    <name type="scientific">Alysiella crassa</name>
    <dbReference type="NCBI Taxonomy" id="153491"/>
    <lineage>
        <taxon>Bacteria</taxon>
        <taxon>Pseudomonadati</taxon>
        <taxon>Pseudomonadota</taxon>
        <taxon>Betaproteobacteria</taxon>
        <taxon>Neisseriales</taxon>
        <taxon>Neisseriaceae</taxon>
        <taxon>Alysiella</taxon>
    </lineage>
</organism>
<dbReference type="GO" id="GO:0003700">
    <property type="term" value="F:DNA-binding transcription factor activity"/>
    <property type="evidence" value="ECO:0007669"/>
    <property type="project" value="InterPro"/>
</dbReference>
<dbReference type="STRING" id="1120980.GCA_000745955_02651"/>
<sequence>MLREIKTFLTIQRCGTFAATAEELGMTQSAVSAQIKTLEQHLGFKLFDRSRRGATLNAAGERVVPFAEQIIELFEQMSNADMPQTLSGCLNLGAIQTVQTGLFPRMLPLLRERAPQLDVQITQGVSYDLLGDVGAGRLAVAFIIKPPFELSQDFRCETVMREPYVLIVPSSLQQGNIFEILATQPFIRYNHASFGGHDVQKFLKQQDIIVNEVLELDDLEAIVQFVKHGMGVALVPHSGVWTEHTEGLRIFELGEIGFYREIWAVSRHDAKRTAEVDLLRECWLDCLDGVRAAPAICPDIPLPEAISFPSRQKARRWNGATPSVWEYHYSYPIVR</sequence>
<evidence type="ECO:0000256" key="2">
    <source>
        <dbReference type="ARBA" id="ARBA00023015"/>
    </source>
</evidence>
<dbReference type="InterPro" id="IPR000847">
    <property type="entry name" value="LysR_HTH_N"/>
</dbReference>
<gene>
    <name evidence="6" type="primary">yofA</name>
    <name evidence="6" type="ORF">NCTC10283_00395</name>
</gene>
<dbReference type="InterPro" id="IPR005119">
    <property type="entry name" value="LysR_subst-bd"/>
</dbReference>
<proteinExistence type="inferred from homology"/>
<dbReference type="FunFam" id="1.10.10.10:FF:000001">
    <property type="entry name" value="LysR family transcriptional regulator"/>
    <property type="match status" value="1"/>
</dbReference>
<dbReference type="Pfam" id="PF03466">
    <property type="entry name" value="LysR_substrate"/>
    <property type="match status" value="1"/>
</dbReference>
<evidence type="ECO:0000256" key="3">
    <source>
        <dbReference type="ARBA" id="ARBA00023125"/>
    </source>
</evidence>
<dbReference type="InterPro" id="IPR036390">
    <property type="entry name" value="WH_DNA-bd_sf"/>
</dbReference>
<dbReference type="InterPro" id="IPR036388">
    <property type="entry name" value="WH-like_DNA-bd_sf"/>
</dbReference>
<dbReference type="RefSeq" id="WP_051968650.1">
    <property type="nucleotide sequence ID" value="NZ_CP091519.2"/>
</dbReference>
<keyword evidence="2" id="KW-0805">Transcription regulation</keyword>
<comment type="similarity">
    <text evidence="1">Belongs to the LysR transcriptional regulatory family.</text>
</comment>
<dbReference type="PROSITE" id="PS50931">
    <property type="entry name" value="HTH_LYSR"/>
    <property type="match status" value="1"/>
</dbReference>
<keyword evidence="7" id="KW-1185">Reference proteome</keyword>
<evidence type="ECO:0000259" key="5">
    <source>
        <dbReference type="PROSITE" id="PS50931"/>
    </source>
</evidence>
<name>A0A376BKQ9_9NEIS</name>
<dbReference type="SUPFAM" id="SSF53850">
    <property type="entry name" value="Periplasmic binding protein-like II"/>
    <property type="match status" value="1"/>
</dbReference>
<dbReference type="PANTHER" id="PTHR30126">
    <property type="entry name" value="HTH-TYPE TRANSCRIPTIONAL REGULATOR"/>
    <property type="match status" value="1"/>
</dbReference>
<evidence type="ECO:0000313" key="6">
    <source>
        <dbReference type="EMBL" id="SSY70309.1"/>
    </source>
</evidence>
<keyword evidence="4" id="KW-0804">Transcription</keyword>
<dbReference type="OrthoDB" id="9124618at2"/>
<dbReference type="SUPFAM" id="SSF46785">
    <property type="entry name" value="Winged helix' DNA-binding domain"/>
    <property type="match status" value="1"/>
</dbReference>
<reference evidence="6 7" key="1">
    <citation type="submission" date="2018-06" db="EMBL/GenBank/DDBJ databases">
        <authorList>
            <consortium name="Pathogen Informatics"/>
            <person name="Doyle S."/>
        </authorList>
    </citation>
    <scope>NUCLEOTIDE SEQUENCE [LARGE SCALE GENOMIC DNA]</scope>
    <source>
        <strain evidence="6 7">NCTC10283</strain>
    </source>
</reference>
<protein>
    <submittedName>
        <fullName evidence="6">HTH-type transcriptional regulator YofA</fullName>
    </submittedName>
</protein>
<dbReference type="Pfam" id="PF00126">
    <property type="entry name" value="HTH_1"/>
    <property type="match status" value="1"/>
</dbReference>
<dbReference type="PRINTS" id="PR00039">
    <property type="entry name" value="HTHLYSR"/>
</dbReference>
<dbReference type="PANTHER" id="PTHR30126:SF94">
    <property type="entry name" value="LYSR FAMILY TRANSCRIPTIONAL REGULATOR"/>
    <property type="match status" value="1"/>
</dbReference>
<dbReference type="Gene3D" id="1.10.10.10">
    <property type="entry name" value="Winged helix-like DNA-binding domain superfamily/Winged helix DNA-binding domain"/>
    <property type="match status" value="1"/>
</dbReference>
<feature type="domain" description="HTH lysR-type" evidence="5">
    <location>
        <begin position="1"/>
        <end position="57"/>
    </location>
</feature>
<evidence type="ECO:0000256" key="1">
    <source>
        <dbReference type="ARBA" id="ARBA00009437"/>
    </source>
</evidence>
<accession>A0A376BKQ9</accession>
<dbReference type="EMBL" id="UFSO01000002">
    <property type="protein sequence ID" value="SSY70309.1"/>
    <property type="molecule type" value="Genomic_DNA"/>
</dbReference>
<keyword evidence="3" id="KW-0238">DNA-binding</keyword>
<dbReference type="AlphaFoldDB" id="A0A376BKQ9"/>
<evidence type="ECO:0000256" key="4">
    <source>
        <dbReference type="ARBA" id="ARBA00023163"/>
    </source>
</evidence>
<dbReference type="Proteomes" id="UP000254209">
    <property type="component" value="Unassembled WGS sequence"/>
</dbReference>
<evidence type="ECO:0000313" key="7">
    <source>
        <dbReference type="Proteomes" id="UP000254209"/>
    </source>
</evidence>
<dbReference type="Gene3D" id="3.40.190.10">
    <property type="entry name" value="Periplasmic binding protein-like II"/>
    <property type="match status" value="2"/>
</dbReference>